<accession>A0ACC3B420</accession>
<dbReference type="EMBL" id="JAOPJF010000026">
    <property type="protein sequence ID" value="KAK1145177.1"/>
    <property type="molecule type" value="Genomic_DNA"/>
</dbReference>
<comment type="caution">
    <text evidence="1">The sequence shown here is derived from an EMBL/GenBank/DDBJ whole genome shotgun (WGS) entry which is preliminary data.</text>
</comment>
<dbReference type="Proteomes" id="UP001177260">
    <property type="component" value="Unassembled WGS sequence"/>
</dbReference>
<reference evidence="1 2" key="1">
    <citation type="journal article" date="2023" name="ACS Omega">
        <title>Identification of the Neoaspergillic Acid Biosynthesis Gene Cluster by Establishing an In Vitro CRISPR-Ribonucleoprotein Genetic System in Aspergillus melleus.</title>
        <authorList>
            <person name="Yuan B."/>
            <person name="Grau M.F."/>
            <person name="Murata R.M."/>
            <person name="Torok T."/>
            <person name="Venkateswaran K."/>
            <person name="Stajich J.E."/>
            <person name="Wang C.C.C."/>
        </authorList>
    </citation>
    <scope>NUCLEOTIDE SEQUENCE [LARGE SCALE GENOMIC DNA]</scope>
    <source>
        <strain evidence="1 2">IMV 1140</strain>
    </source>
</reference>
<sequence length="575" mass="66455">MSTSPADERILWDKRLYSRGRAKVSLNHLQYRGISSRGEVDDRHVDHLVETFHVEGCARLHDPNHHVPAIVSSEDLSNALSYSKLQLLDLVQDGEPYTLNFQGDASIRVLHGEHRLRAAERFFEPNDQWWTVVLYTTELPESTQHTIREEYSHQLSFTDGYIYRKIRFYEGAQNDAEADKWKARLSDTKARNLNRLSSVLYEDLQNAFDEVLPFIGLWDGFLLGSFNRLFHMECPEELAHYIRHIHKTWCFICHDPEISGLVDGNTVKLLETLTPEATSDQATIERLAHNGEIFSSVDRMTVTEQIVPRLFQVQGRIPSFYTFFEDTIYLDACIKSLRPLLPPKQKRQNTSIRQFFYRYFTDIKQSPGIIKIQTSDGKFKRVRGETDQRKGFGYLTIFLAAMRDFPVLSRTTPLQSHGEKKPLIGGSIEERQPHLASLALEVGFNSPQIEALANNDPDTAAAKEFIRWYRPIDQYDINNYEAEKLARHIARKMRAIASPKDKRATPEFAGVLKVPKKSRCGLPDNRTYKNDRNHLFLDIIYDYKPPFGQHLTSLAFQRDIFVCFFGVHTIPQEVS</sequence>
<evidence type="ECO:0000313" key="2">
    <source>
        <dbReference type="Proteomes" id="UP001177260"/>
    </source>
</evidence>
<evidence type="ECO:0000313" key="1">
    <source>
        <dbReference type="EMBL" id="KAK1145177.1"/>
    </source>
</evidence>
<gene>
    <name evidence="1" type="ORF">N8T08_004610</name>
</gene>
<organism evidence="1 2">
    <name type="scientific">Aspergillus melleus</name>
    <dbReference type="NCBI Taxonomy" id="138277"/>
    <lineage>
        <taxon>Eukaryota</taxon>
        <taxon>Fungi</taxon>
        <taxon>Dikarya</taxon>
        <taxon>Ascomycota</taxon>
        <taxon>Pezizomycotina</taxon>
        <taxon>Eurotiomycetes</taxon>
        <taxon>Eurotiomycetidae</taxon>
        <taxon>Eurotiales</taxon>
        <taxon>Aspergillaceae</taxon>
        <taxon>Aspergillus</taxon>
        <taxon>Aspergillus subgen. Circumdati</taxon>
    </lineage>
</organism>
<name>A0ACC3B420_9EURO</name>
<protein>
    <submittedName>
        <fullName evidence="1">Uncharacterized protein</fullName>
    </submittedName>
</protein>
<proteinExistence type="predicted"/>
<keyword evidence="2" id="KW-1185">Reference proteome</keyword>